<reference evidence="2" key="1">
    <citation type="submission" date="2022-07" db="EMBL/GenBank/DDBJ databases">
        <title>Genome Sequence of Leucocoprinus birnbaumii.</title>
        <authorList>
            <person name="Buettner E."/>
        </authorList>
    </citation>
    <scope>NUCLEOTIDE SEQUENCE</scope>
    <source>
        <strain evidence="2">VT141</strain>
    </source>
</reference>
<dbReference type="EMBL" id="JANIEX010001158">
    <property type="protein sequence ID" value="KAJ3560515.1"/>
    <property type="molecule type" value="Genomic_DNA"/>
</dbReference>
<evidence type="ECO:0000313" key="2">
    <source>
        <dbReference type="EMBL" id="KAJ3560515.1"/>
    </source>
</evidence>
<protein>
    <submittedName>
        <fullName evidence="2">Uncharacterized protein</fullName>
    </submittedName>
</protein>
<feature type="compositionally biased region" description="Low complexity" evidence="1">
    <location>
        <begin position="297"/>
        <end position="306"/>
    </location>
</feature>
<feature type="region of interest" description="Disordered" evidence="1">
    <location>
        <begin position="194"/>
        <end position="326"/>
    </location>
</feature>
<feature type="compositionally biased region" description="Polar residues" evidence="1">
    <location>
        <begin position="248"/>
        <end position="295"/>
    </location>
</feature>
<comment type="caution">
    <text evidence="2">The sequence shown here is derived from an EMBL/GenBank/DDBJ whole genome shotgun (WGS) entry which is preliminary data.</text>
</comment>
<dbReference type="Proteomes" id="UP001213000">
    <property type="component" value="Unassembled WGS sequence"/>
</dbReference>
<accession>A0AAD5VJQ1</accession>
<evidence type="ECO:0000313" key="3">
    <source>
        <dbReference type="Proteomes" id="UP001213000"/>
    </source>
</evidence>
<keyword evidence="3" id="KW-1185">Reference proteome</keyword>
<sequence length="326" mass="34189">MDKTPSIRCSYSFNAPYPFPLNQEGLGKADNLLPPILSPSLGEMGRAVSNGSVGSGGGWADDIPEPLQKGTLFDKLAAAASPTPHGVNHGSAMSAEAVHSGVIEKAVTPKPELSSQRVRTTDFMFCISKVEGYQSSDADVAGAKLVGLAEFFDKNSGYGGGPEWVDPRDLRLGAALWAFLQSVFESDYLKEGPVMPPVDGDMDIDPPESTPITPGNKGKRVQRRTPPAPTTHAPGPSRHQGAIDRTPGSETKVPSTQSGVTKVPSTQSGVTKVPSTQSSMTKVPATSSSGVTQVPTKRPAAAVVSRAPPPPPAPKPKVLIKRQPKR</sequence>
<organism evidence="2 3">
    <name type="scientific">Leucocoprinus birnbaumii</name>
    <dbReference type="NCBI Taxonomy" id="56174"/>
    <lineage>
        <taxon>Eukaryota</taxon>
        <taxon>Fungi</taxon>
        <taxon>Dikarya</taxon>
        <taxon>Basidiomycota</taxon>
        <taxon>Agaricomycotina</taxon>
        <taxon>Agaricomycetes</taxon>
        <taxon>Agaricomycetidae</taxon>
        <taxon>Agaricales</taxon>
        <taxon>Agaricineae</taxon>
        <taxon>Agaricaceae</taxon>
        <taxon>Leucocoprinus</taxon>
    </lineage>
</organism>
<gene>
    <name evidence="2" type="ORF">NP233_g10787</name>
</gene>
<proteinExistence type="predicted"/>
<evidence type="ECO:0000256" key="1">
    <source>
        <dbReference type="SAM" id="MobiDB-lite"/>
    </source>
</evidence>
<dbReference type="AlphaFoldDB" id="A0AAD5VJQ1"/>
<name>A0AAD5VJQ1_9AGAR</name>